<evidence type="ECO:0000313" key="3">
    <source>
        <dbReference type="EMBL" id="KAA5534466.1"/>
    </source>
</evidence>
<dbReference type="RefSeq" id="WP_150032147.1">
    <property type="nucleotide sequence ID" value="NZ_VWSH01000002.1"/>
</dbReference>
<keyword evidence="4" id="KW-1185">Reference proteome</keyword>
<accession>A0A5M6CHK6</accession>
<comment type="similarity">
    <text evidence="1">Belongs to the UPF0213 family.</text>
</comment>
<dbReference type="Pfam" id="PF01541">
    <property type="entry name" value="GIY-YIG"/>
    <property type="match status" value="1"/>
</dbReference>
<dbReference type="SUPFAM" id="SSF82771">
    <property type="entry name" value="GIY-YIG endonuclease"/>
    <property type="match status" value="1"/>
</dbReference>
<proteinExistence type="inferred from homology"/>
<dbReference type="PANTHER" id="PTHR34477">
    <property type="entry name" value="UPF0213 PROTEIN YHBQ"/>
    <property type="match status" value="1"/>
</dbReference>
<evidence type="ECO:0000256" key="1">
    <source>
        <dbReference type="ARBA" id="ARBA00007435"/>
    </source>
</evidence>
<dbReference type="EMBL" id="VWSH01000002">
    <property type="protein sequence ID" value="KAA5534466.1"/>
    <property type="molecule type" value="Genomic_DNA"/>
</dbReference>
<dbReference type="CDD" id="cd10449">
    <property type="entry name" value="GIY-YIG_SLX1_like"/>
    <property type="match status" value="1"/>
</dbReference>
<organism evidence="3 4">
    <name type="scientific">Taibaiella lutea</name>
    <dbReference type="NCBI Taxonomy" id="2608001"/>
    <lineage>
        <taxon>Bacteria</taxon>
        <taxon>Pseudomonadati</taxon>
        <taxon>Bacteroidota</taxon>
        <taxon>Chitinophagia</taxon>
        <taxon>Chitinophagales</taxon>
        <taxon>Chitinophagaceae</taxon>
        <taxon>Taibaiella</taxon>
    </lineage>
</organism>
<dbReference type="InterPro" id="IPR035901">
    <property type="entry name" value="GIY-YIG_endonuc_sf"/>
</dbReference>
<comment type="caution">
    <text evidence="3">The sequence shown here is derived from an EMBL/GenBank/DDBJ whole genome shotgun (WGS) entry which is preliminary data.</text>
</comment>
<feature type="domain" description="GIY-YIG" evidence="2">
    <location>
        <begin position="1"/>
        <end position="76"/>
    </location>
</feature>
<dbReference type="InterPro" id="IPR050190">
    <property type="entry name" value="UPF0213_domain"/>
</dbReference>
<sequence>MEYFVYIIQSLVDNSYYKGFTQDPEFRIAQHNSGLSSYTSNKMPWKYIYLEILPTKREALIREKALKKYSHAQIEQLILSQKNSLNINCDH</sequence>
<protein>
    <submittedName>
        <fullName evidence="3">GIY-YIG nuclease family protein</fullName>
    </submittedName>
</protein>
<dbReference type="Gene3D" id="3.40.1440.10">
    <property type="entry name" value="GIY-YIG endonuclease"/>
    <property type="match status" value="1"/>
</dbReference>
<evidence type="ECO:0000313" key="4">
    <source>
        <dbReference type="Proteomes" id="UP000323632"/>
    </source>
</evidence>
<evidence type="ECO:0000259" key="2">
    <source>
        <dbReference type="PROSITE" id="PS50164"/>
    </source>
</evidence>
<gene>
    <name evidence="3" type="ORF">F0919_07535</name>
</gene>
<dbReference type="Proteomes" id="UP000323632">
    <property type="component" value="Unassembled WGS sequence"/>
</dbReference>
<dbReference type="InterPro" id="IPR000305">
    <property type="entry name" value="GIY-YIG_endonuc"/>
</dbReference>
<dbReference type="AlphaFoldDB" id="A0A5M6CHK6"/>
<reference evidence="3 4" key="1">
    <citation type="submission" date="2019-09" db="EMBL/GenBank/DDBJ databases">
        <title>Genome sequence and assembly of Taibaiella sp.</title>
        <authorList>
            <person name="Chhetri G."/>
        </authorList>
    </citation>
    <scope>NUCLEOTIDE SEQUENCE [LARGE SCALE GENOMIC DNA]</scope>
    <source>
        <strain evidence="3 4">KVB11</strain>
    </source>
</reference>
<name>A0A5M6CHK6_9BACT</name>
<dbReference type="PROSITE" id="PS50164">
    <property type="entry name" value="GIY_YIG"/>
    <property type="match status" value="1"/>
</dbReference>
<dbReference type="PANTHER" id="PTHR34477:SF1">
    <property type="entry name" value="UPF0213 PROTEIN YHBQ"/>
    <property type="match status" value="1"/>
</dbReference>